<keyword evidence="2" id="KW-1185">Reference proteome</keyword>
<comment type="caution">
    <text evidence="1">The sequence shown here is derived from an EMBL/GenBank/DDBJ whole genome shotgun (WGS) entry which is preliminary data.</text>
</comment>
<gene>
    <name evidence="1" type="ORF">AAFF_G00093790</name>
</gene>
<proteinExistence type="predicted"/>
<dbReference type="Proteomes" id="UP001221898">
    <property type="component" value="Unassembled WGS sequence"/>
</dbReference>
<dbReference type="EMBL" id="JAINUG010000016">
    <property type="protein sequence ID" value="KAJ8413383.1"/>
    <property type="molecule type" value="Genomic_DNA"/>
</dbReference>
<sequence length="146" mass="15419">MRVSKLPAITVSTGLIALARPESRPETCGVSAGEQVAGSVRSGERGETLAVCRRRLISVAKGVPLIRRRVNPSGGGLLTAFTPTCENKRRIGAITRSRAADPWTGPDSDRLFIAFPSQSPSLSLGSSCLSSHAAGSLRYRLGKVVF</sequence>
<protein>
    <submittedName>
        <fullName evidence="1">Uncharacterized protein</fullName>
    </submittedName>
</protein>
<name>A0AAD7WY89_9TELE</name>
<evidence type="ECO:0000313" key="1">
    <source>
        <dbReference type="EMBL" id="KAJ8413383.1"/>
    </source>
</evidence>
<accession>A0AAD7WY89</accession>
<reference evidence="1" key="1">
    <citation type="journal article" date="2023" name="Science">
        <title>Genome structures resolve the early diversification of teleost fishes.</title>
        <authorList>
            <person name="Parey E."/>
            <person name="Louis A."/>
            <person name="Montfort J."/>
            <person name="Bouchez O."/>
            <person name="Roques C."/>
            <person name="Iampietro C."/>
            <person name="Lluch J."/>
            <person name="Castinel A."/>
            <person name="Donnadieu C."/>
            <person name="Desvignes T."/>
            <person name="Floi Bucao C."/>
            <person name="Jouanno E."/>
            <person name="Wen M."/>
            <person name="Mejri S."/>
            <person name="Dirks R."/>
            <person name="Jansen H."/>
            <person name="Henkel C."/>
            <person name="Chen W.J."/>
            <person name="Zahm M."/>
            <person name="Cabau C."/>
            <person name="Klopp C."/>
            <person name="Thompson A.W."/>
            <person name="Robinson-Rechavi M."/>
            <person name="Braasch I."/>
            <person name="Lecointre G."/>
            <person name="Bobe J."/>
            <person name="Postlethwait J.H."/>
            <person name="Berthelot C."/>
            <person name="Roest Crollius H."/>
            <person name="Guiguen Y."/>
        </authorList>
    </citation>
    <scope>NUCLEOTIDE SEQUENCE</scope>
    <source>
        <strain evidence="1">NC1722</strain>
    </source>
</reference>
<organism evidence="1 2">
    <name type="scientific">Aldrovandia affinis</name>
    <dbReference type="NCBI Taxonomy" id="143900"/>
    <lineage>
        <taxon>Eukaryota</taxon>
        <taxon>Metazoa</taxon>
        <taxon>Chordata</taxon>
        <taxon>Craniata</taxon>
        <taxon>Vertebrata</taxon>
        <taxon>Euteleostomi</taxon>
        <taxon>Actinopterygii</taxon>
        <taxon>Neopterygii</taxon>
        <taxon>Teleostei</taxon>
        <taxon>Notacanthiformes</taxon>
        <taxon>Halosauridae</taxon>
        <taxon>Aldrovandia</taxon>
    </lineage>
</organism>
<dbReference type="AlphaFoldDB" id="A0AAD7WY89"/>
<evidence type="ECO:0000313" key="2">
    <source>
        <dbReference type="Proteomes" id="UP001221898"/>
    </source>
</evidence>